<dbReference type="Proteomes" id="UP001054252">
    <property type="component" value="Unassembled WGS sequence"/>
</dbReference>
<name>A0AAV5IIL7_9ROSI</name>
<gene>
    <name evidence="1" type="ORF">SLEP1_g12547</name>
</gene>
<sequence length="86" mass="9729">MGEESSGQILSHACSTTYSLDEEFLVASIRKTIIEIKDCQDVVTCVTLAEITHIKSTSNWYYKSCNTCTTEVVSDFGIWYCRNCEK</sequence>
<keyword evidence="2" id="KW-1185">Reference proteome</keyword>
<dbReference type="AlphaFoldDB" id="A0AAV5IIL7"/>
<accession>A0AAV5IIL7</accession>
<dbReference type="EMBL" id="BPVZ01000014">
    <property type="protein sequence ID" value="GKU99748.1"/>
    <property type="molecule type" value="Genomic_DNA"/>
</dbReference>
<proteinExistence type="predicted"/>
<comment type="caution">
    <text evidence="1">The sequence shown here is derived from an EMBL/GenBank/DDBJ whole genome shotgun (WGS) entry which is preliminary data.</text>
</comment>
<evidence type="ECO:0000313" key="1">
    <source>
        <dbReference type="EMBL" id="GKU99748.1"/>
    </source>
</evidence>
<evidence type="ECO:0008006" key="3">
    <source>
        <dbReference type="Google" id="ProtNLM"/>
    </source>
</evidence>
<dbReference type="SUPFAM" id="SSF50249">
    <property type="entry name" value="Nucleic acid-binding proteins"/>
    <property type="match status" value="1"/>
</dbReference>
<reference evidence="1 2" key="1">
    <citation type="journal article" date="2021" name="Commun. Biol.">
        <title>The genome of Shorea leprosula (Dipterocarpaceae) highlights the ecological relevance of drought in aseasonal tropical rainforests.</title>
        <authorList>
            <person name="Ng K.K.S."/>
            <person name="Kobayashi M.J."/>
            <person name="Fawcett J.A."/>
            <person name="Hatakeyama M."/>
            <person name="Paape T."/>
            <person name="Ng C.H."/>
            <person name="Ang C.C."/>
            <person name="Tnah L.H."/>
            <person name="Lee C.T."/>
            <person name="Nishiyama T."/>
            <person name="Sese J."/>
            <person name="O'Brien M.J."/>
            <person name="Copetti D."/>
            <person name="Mohd Noor M.I."/>
            <person name="Ong R.C."/>
            <person name="Putra M."/>
            <person name="Sireger I.Z."/>
            <person name="Indrioko S."/>
            <person name="Kosugi Y."/>
            <person name="Izuno A."/>
            <person name="Isagi Y."/>
            <person name="Lee S.L."/>
            <person name="Shimizu K.K."/>
        </authorList>
    </citation>
    <scope>NUCLEOTIDE SEQUENCE [LARGE SCALE GENOMIC DNA]</scope>
    <source>
        <strain evidence="1">214</strain>
    </source>
</reference>
<organism evidence="1 2">
    <name type="scientific">Rubroshorea leprosula</name>
    <dbReference type="NCBI Taxonomy" id="152421"/>
    <lineage>
        <taxon>Eukaryota</taxon>
        <taxon>Viridiplantae</taxon>
        <taxon>Streptophyta</taxon>
        <taxon>Embryophyta</taxon>
        <taxon>Tracheophyta</taxon>
        <taxon>Spermatophyta</taxon>
        <taxon>Magnoliopsida</taxon>
        <taxon>eudicotyledons</taxon>
        <taxon>Gunneridae</taxon>
        <taxon>Pentapetalae</taxon>
        <taxon>rosids</taxon>
        <taxon>malvids</taxon>
        <taxon>Malvales</taxon>
        <taxon>Dipterocarpaceae</taxon>
        <taxon>Rubroshorea</taxon>
    </lineage>
</organism>
<protein>
    <recommendedName>
        <fullName evidence="3">Replication factor A C-terminal domain-containing protein</fullName>
    </recommendedName>
</protein>
<dbReference type="InterPro" id="IPR012340">
    <property type="entry name" value="NA-bd_OB-fold"/>
</dbReference>
<evidence type="ECO:0000313" key="2">
    <source>
        <dbReference type="Proteomes" id="UP001054252"/>
    </source>
</evidence>
<dbReference type="Gene3D" id="2.40.50.140">
    <property type="entry name" value="Nucleic acid-binding proteins"/>
    <property type="match status" value="1"/>
</dbReference>